<dbReference type="Gene3D" id="3.30.110.40">
    <property type="entry name" value="TusA-like domain"/>
    <property type="match status" value="1"/>
</dbReference>
<sequence length="78" mass="8942">MEGLNALDKIDCFGDICPVPVIKLQTRISSIEEGESFMMVVDHSCAIEHMREVLMKEDLDWEIDEVMNGVWEVTVSKR</sequence>
<keyword evidence="3" id="KW-1185">Reference proteome</keyword>
<dbReference type="EMBL" id="AXUN02000032">
    <property type="protein sequence ID" value="ETA82258.1"/>
    <property type="molecule type" value="Genomic_DNA"/>
</dbReference>
<dbReference type="InterPro" id="IPR001455">
    <property type="entry name" value="TusA-like"/>
</dbReference>
<comment type="caution">
    <text evidence="2">The sequence shown here is derived from an EMBL/GenBank/DDBJ whole genome shotgun (WGS) entry which is preliminary data.</text>
</comment>
<feature type="domain" description="UPF0033" evidence="1">
    <location>
        <begin position="10"/>
        <end position="34"/>
    </location>
</feature>
<evidence type="ECO:0000259" key="1">
    <source>
        <dbReference type="PROSITE" id="PS01148"/>
    </source>
</evidence>
<evidence type="ECO:0000313" key="2">
    <source>
        <dbReference type="EMBL" id="ETA82258.1"/>
    </source>
</evidence>
<dbReference type="AlphaFoldDB" id="V7I8R8"/>
<dbReference type="Proteomes" id="UP000017747">
    <property type="component" value="Unassembled WGS sequence"/>
</dbReference>
<dbReference type="SUPFAM" id="SSF64307">
    <property type="entry name" value="SirA-like"/>
    <property type="match status" value="1"/>
</dbReference>
<dbReference type="Pfam" id="PF01206">
    <property type="entry name" value="TusA"/>
    <property type="match status" value="1"/>
</dbReference>
<accession>V7I8R8</accession>
<dbReference type="PROSITE" id="PS01148">
    <property type="entry name" value="UPF0033"/>
    <property type="match status" value="1"/>
</dbReference>
<dbReference type="RefSeq" id="WP_023384783.1">
    <property type="nucleotide sequence ID" value="NZ_AXUN02000032.1"/>
</dbReference>
<dbReference type="InterPro" id="IPR036868">
    <property type="entry name" value="TusA-like_sf"/>
</dbReference>
<organism evidence="2 3">
    <name type="scientific">Youngiibacter fragilis 232.1</name>
    <dbReference type="NCBI Taxonomy" id="994573"/>
    <lineage>
        <taxon>Bacteria</taxon>
        <taxon>Bacillati</taxon>
        <taxon>Bacillota</taxon>
        <taxon>Clostridia</taxon>
        <taxon>Eubacteriales</taxon>
        <taxon>Clostridiaceae</taxon>
        <taxon>Youngiibacter</taxon>
    </lineage>
</organism>
<gene>
    <name evidence="2" type="ORF">T472_0202075</name>
</gene>
<evidence type="ECO:0000313" key="3">
    <source>
        <dbReference type="Proteomes" id="UP000017747"/>
    </source>
</evidence>
<dbReference type="STRING" id="994573.T472_0202075"/>
<proteinExistence type="predicted"/>
<dbReference type="eggNOG" id="COG0425">
    <property type="taxonomic scope" value="Bacteria"/>
</dbReference>
<protein>
    <submittedName>
        <fullName evidence="2">Response regulator SirA</fullName>
    </submittedName>
</protein>
<name>V7I8R8_9CLOT</name>
<reference evidence="2 3" key="1">
    <citation type="journal article" date="2014" name="Genome Announc.">
        <title>Genome Sequence of Youngiibacter fragilis, the Type Strain of the Genus Youngiibacter.</title>
        <authorList>
            <person name="Wawrik C.B."/>
            <person name="Callaghan A.V."/>
            <person name="Stamps B.W."/>
            <person name="Wawrik B."/>
        </authorList>
    </citation>
    <scope>NUCLEOTIDE SEQUENCE [LARGE SCALE GENOMIC DNA]</scope>
    <source>
        <strain evidence="2 3">232.1</strain>
    </source>
</reference>